<protein>
    <submittedName>
        <fullName evidence="2">Uncharacterized protein</fullName>
    </submittedName>
</protein>
<evidence type="ECO:0000256" key="1">
    <source>
        <dbReference type="SAM" id="MobiDB-lite"/>
    </source>
</evidence>
<evidence type="ECO:0000313" key="3">
    <source>
        <dbReference type="Proteomes" id="UP000593562"/>
    </source>
</evidence>
<organism evidence="2 3">
    <name type="scientific">Tripterygium wilfordii</name>
    <name type="common">Thunder God vine</name>
    <dbReference type="NCBI Taxonomy" id="458696"/>
    <lineage>
        <taxon>Eukaryota</taxon>
        <taxon>Viridiplantae</taxon>
        <taxon>Streptophyta</taxon>
        <taxon>Embryophyta</taxon>
        <taxon>Tracheophyta</taxon>
        <taxon>Spermatophyta</taxon>
        <taxon>Magnoliopsida</taxon>
        <taxon>eudicotyledons</taxon>
        <taxon>Gunneridae</taxon>
        <taxon>Pentapetalae</taxon>
        <taxon>rosids</taxon>
        <taxon>fabids</taxon>
        <taxon>Celastrales</taxon>
        <taxon>Celastraceae</taxon>
        <taxon>Tripterygium</taxon>
    </lineage>
</organism>
<dbReference type="Proteomes" id="UP000593562">
    <property type="component" value="Unassembled WGS sequence"/>
</dbReference>
<comment type="caution">
    <text evidence="2">The sequence shown here is derived from an EMBL/GenBank/DDBJ whole genome shotgun (WGS) entry which is preliminary data.</text>
</comment>
<dbReference type="InParanoid" id="A0A7J7CJK7"/>
<evidence type="ECO:0000313" key="2">
    <source>
        <dbReference type="EMBL" id="KAF5734247.1"/>
    </source>
</evidence>
<feature type="compositionally biased region" description="Polar residues" evidence="1">
    <location>
        <begin position="102"/>
        <end position="118"/>
    </location>
</feature>
<gene>
    <name evidence="2" type="ORF">HS088_TW16G00694</name>
</gene>
<accession>A0A7J7CJK7</accession>
<reference evidence="2 3" key="1">
    <citation type="journal article" date="2020" name="Nat. Commun.">
        <title>Genome of Tripterygium wilfordii and identification of cytochrome P450 involved in triptolide biosynthesis.</title>
        <authorList>
            <person name="Tu L."/>
            <person name="Su P."/>
            <person name="Zhang Z."/>
            <person name="Gao L."/>
            <person name="Wang J."/>
            <person name="Hu T."/>
            <person name="Zhou J."/>
            <person name="Zhang Y."/>
            <person name="Zhao Y."/>
            <person name="Liu Y."/>
            <person name="Song Y."/>
            <person name="Tong Y."/>
            <person name="Lu Y."/>
            <person name="Yang J."/>
            <person name="Xu C."/>
            <person name="Jia M."/>
            <person name="Peters R.J."/>
            <person name="Huang L."/>
            <person name="Gao W."/>
        </authorList>
    </citation>
    <scope>NUCLEOTIDE SEQUENCE [LARGE SCALE GENOMIC DNA]</scope>
    <source>
        <strain evidence="3">cv. XIE 37</strain>
        <tissue evidence="2">Leaf</tissue>
    </source>
</reference>
<feature type="region of interest" description="Disordered" evidence="1">
    <location>
        <begin position="102"/>
        <end position="122"/>
    </location>
</feature>
<name>A0A7J7CJK7_TRIWF</name>
<proteinExistence type="predicted"/>
<dbReference type="EMBL" id="JAAARO010000016">
    <property type="protein sequence ID" value="KAF5734247.1"/>
    <property type="molecule type" value="Genomic_DNA"/>
</dbReference>
<feature type="compositionally biased region" description="Basic residues" evidence="1">
    <location>
        <begin position="51"/>
        <end position="78"/>
    </location>
</feature>
<keyword evidence="3" id="KW-1185">Reference proteome</keyword>
<dbReference type="AlphaFoldDB" id="A0A7J7CJK7"/>
<feature type="region of interest" description="Disordered" evidence="1">
    <location>
        <begin position="50"/>
        <end position="85"/>
    </location>
</feature>
<sequence length="138" mass="16052">MEIKRLGLSFEKKRNSIDRRRQTDSSSSGVSHCANSCRGKAVLLTVYVEKPRRRSSSRNKHHHHHHHHHYHHLHHNNRHVAAGGNTGYNRRAQLLQYSQNLRDHSASTNHPPKTNQVPNTPPLNDKRYLCLYTCIYVS</sequence>